<evidence type="ECO:0000259" key="5">
    <source>
        <dbReference type="PROSITE" id="PS50853"/>
    </source>
</evidence>
<gene>
    <name evidence="6" type="ORF">DPMN_193914</name>
</gene>
<dbReference type="PANTHER" id="PTHR44170">
    <property type="entry name" value="PROTEIN SIDEKICK"/>
    <property type="match status" value="1"/>
</dbReference>
<evidence type="ECO:0000259" key="4">
    <source>
        <dbReference type="PROSITE" id="PS50835"/>
    </source>
</evidence>
<feature type="transmembrane region" description="Helical" evidence="3">
    <location>
        <begin position="939"/>
        <end position="959"/>
    </location>
</feature>
<dbReference type="SMART" id="SM00409">
    <property type="entry name" value="IG"/>
    <property type="match status" value="4"/>
</dbReference>
<evidence type="ECO:0000313" key="6">
    <source>
        <dbReference type="EMBL" id="KAH3692102.1"/>
    </source>
</evidence>
<dbReference type="InterPro" id="IPR003961">
    <property type="entry name" value="FN3_dom"/>
</dbReference>
<sequence>MEAHEGDTVTLRCNATKTFDIFQFVWKMPNNKSRVGQNITIDDLTKADIGNYTCNAQNSSGTWPVNVICLNVHGPEAKILWVNVTTPSLQDGQNFSMVFEVDGKPDPITQLTNMETNTIVANFTGRGTYTITINDISCIEGGMYNLSTSNTVGKDFKAISINVTGPARLNPAYPGSHTQTPRIGKTVSLGAHVLGCPEPTYTWSHNDKNVTHTDIPSFTSVEVKVTSYDDFGEYILEMDNEYGKNNEVFTLLAEGPPDTPTGFKVTNVTKSSATLNWKTGYDYDRAQTFIIYQYSESTSTVFHEQNDTSDGHGNTQVEYAINELSADIIYNLTIVSKNSNGTSPPSDILVFSPYGKPTIDPKEDVKLIVRSRLYEPVSLEMHAIGYPFPSYTWLHNSQKLNSSDETYSSEVIITSMTVKDYGNYTLNMTNEAGTSIYIFFVAAYGPPESPKNFVVVDIGATNVTLSWVTGYDYNDTQTFVIGRIVEGKIKDFKSYPDTSEDQGNTTVTKTIDGLDEGTEYNLTIFSMNKNGSSPVNNYLQFITYETPKMDPNSPTKLKFTPRTKETIHLVMHAVGNPTPVFIWEHKGVRLNSSDENSTSTVTISDISAEDFGNYTLIMSNKVGRSVYTYVLVADGPPDPVSKLVITDIKNSSLILSLLTGFDYESNQTFMVYNYSEGIIEILTKVPDNSSDPGGKQLQLVLNNLSPRTFFNITVRSINARGATDATEFLSFTTFGEPIPDPGMPFNDTTSPRLGETTTFTLKWLANPDPTILWTHDNKKINHKETGMTTSIEIGAIDVPSFGDYILTMNNSYGVYTHKFRIKADGPPAPISHLNITDITDSTAILNFQPGFNYNSTQKFAIVQINEGVWTVLFGNISDNTNGTGGDMQTCTLQGLREAEKYTIMMQSNNLKGPTNSTGNLTFSTEASPTKAPVNKTAEIAGGVAGGVAGLILIIIIFFVKCVRWRKPDEEDEPLNQQTVLAEPHRYRYDDASVSEK</sequence>
<evidence type="ECO:0000256" key="2">
    <source>
        <dbReference type="ARBA" id="ARBA00023157"/>
    </source>
</evidence>
<reference evidence="6" key="2">
    <citation type="submission" date="2020-11" db="EMBL/GenBank/DDBJ databases">
        <authorList>
            <person name="McCartney M.A."/>
            <person name="Auch B."/>
            <person name="Kono T."/>
            <person name="Mallez S."/>
            <person name="Becker A."/>
            <person name="Gohl D.M."/>
            <person name="Silverstein K.A.T."/>
            <person name="Koren S."/>
            <person name="Bechman K.B."/>
            <person name="Herman A."/>
            <person name="Abrahante J.E."/>
            <person name="Garbe J."/>
        </authorList>
    </citation>
    <scope>NUCLEOTIDE SEQUENCE</scope>
    <source>
        <strain evidence="6">Duluth1</strain>
        <tissue evidence="6">Whole animal</tissue>
    </source>
</reference>
<dbReference type="CDD" id="cd00063">
    <property type="entry name" value="FN3"/>
    <property type="match status" value="3"/>
</dbReference>
<dbReference type="Pfam" id="PF13927">
    <property type="entry name" value="Ig_3"/>
    <property type="match status" value="3"/>
</dbReference>
<dbReference type="SMART" id="SM00060">
    <property type="entry name" value="FN3"/>
    <property type="match status" value="5"/>
</dbReference>
<feature type="domain" description="Fibronectin type-III" evidence="5">
    <location>
        <begin position="446"/>
        <end position="546"/>
    </location>
</feature>
<dbReference type="SUPFAM" id="SSF48726">
    <property type="entry name" value="Immunoglobulin"/>
    <property type="match status" value="5"/>
</dbReference>
<dbReference type="PROSITE" id="PS50853">
    <property type="entry name" value="FN3"/>
    <property type="match status" value="4"/>
</dbReference>
<name>A0A9D4BFV0_DREPO</name>
<accession>A0A9D4BFV0</accession>
<dbReference type="InterPro" id="IPR003599">
    <property type="entry name" value="Ig_sub"/>
</dbReference>
<dbReference type="InterPro" id="IPR003598">
    <property type="entry name" value="Ig_sub2"/>
</dbReference>
<dbReference type="Pfam" id="PF07679">
    <property type="entry name" value="I-set"/>
    <property type="match status" value="1"/>
</dbReference>
<dbReference type="Proteomes" id="UP000828390">
    <property type="component" value="Unassembled WGS sequence"/>
</dbReference>
<dbReference type="InterPro" id="IPR013098">
    <property type="entry name" value="Ig_I-set"/>
</dbReference>
<dbReference type="SMART" id="SM00408">
    <property type="entry name" value="IGc2"/>
    <property type="match status" value="4"/>
</dbReference>
<keyword evidence="7" id="KW-1185">Reference proteome</keyword>
<dbReference type="GO" id="GO:0098609">
    <property type="term" value="P:cell-cell adhesion"/>
    <property type="evidence" value="ECO:0007669"/>
    <property type="project" value="TreeGrafter"/>
</dbReference>
<evidence type="ECO:0000256" key="3">
    <source>
        <dbReference type="SAM" id="Phobius"/>
    </source>
</evidence>
<dbReference type="AlphaFoldDB" id="A0A9D4BFV0"/>
<dbReference type="EMBL" id="JAIWYP010000025">
    <property type="protein sequence ID" value="KAH3692102.1"/>
    <property type="molecule type" value="Genomic_DNA"/>
</dbReference>
<dbReference type="InterPro" id="IPR013783">
    <property type="entry name" value="Ig-like_fold"/>
</dbReference>
<proteinExistence type="predicted"/>
<evidence type="ECO:0000256" key="1">
    <source>
        <dbReference type="ARBA" id="ARBA00022737"/>
    </source>
</evidence>
<feature type="domain" description="Fibronectin type-III" evidence="5">
    <location>
        <begin position="826"/>
        <end position="927"/>
    </location>
</feature>
<dbReference type="InterPro" id="IPR007110">
    <property type="entry name" value="Ig-like_dom"/>
</dbReference>
<dbReference type="PANTHER" id="PTHR44170:SF56">
    <property type="entry name" value="FIBRONECTIN TYPE-III DOMAIN-CONTAINING PROTEIN"/>
    <property type="match status" value="1"/>
</dbReference>
<keyword evidence="1" id="KW-0677">Repeat</keyword>
<feature type="domain" description="Ig-like" evidence="4">
    <location>
        <begin position="1"/>
        <end position="66"/>
    </location>
</feature>
<keyword evidence="3" id="KW-0812">Transmembrane</keyword>
<evidence type="ECO:0000313" key="7">
    <source>
        <dbReference type="Proteomes" id="UP000828390"/>
    </source>
</evidence>
<keyword evidence="3" id="KW-1133">Transmembrane helix</keyword>
<dbReference type="SUPFAM" id="SSF49265">
    <property type="entry name" value="Fibronectin type III"/>
    <property type="match status" value="3"/>
</dbReference>
<keyword evidence="2" id="KW-1015">Disulfide bond</keyword>
<feature type="domain" description="Fibronectin type-III" evidence="5">
    <location>
        <begin position="256"/>
        <end position="358"/>
    </location>
</feature>
<keyword evidence="3" id="KW-0472">Membrane</keyword>
<feature type="domain" description="Fibronectin type-III" evidence="5">
    <location>
        <begin position="639"/>
        <end position="736"/>
    </location>
</feature>
<dbReference type="PROSITE" id="PS50835">
    <property type="entry name" value="IG_LIKE"/>
    <property type="match status" value="1"/>
</dbReference>
<organism evidence="6 7">
    <name type="scientific">Dreissena polymorpha</name>
    <name type="common">Zebra mussel</name>
    <name type="synonym">Mytilus polymorpha</name>
    <dbReference type="NCBI Taxonomy" id="45954"/>
    <lineage>
        <taxon>Eukaryota</taxon>
        <taxon>Metazoa</taxon>
        <taxon>Spiralia</taxon>
        <taxon>Lophotrochozoa</taxon>
        <taxon>Mollusca</taxon>
        <taxon>Bivalvia</taxon>
        <taxon>Autobranchia</taxon>
        <taxon>Heteroconchia</taxon>
        <taxon>Euheterodonta</taxon>
        <taxon>Imparidentia</taxon>
        <taxon>Neoheterodontei</taxon>
        <taxon>Myida</taxon>
        <taxon>Dreissenoidea</taxon>
        <taxon>Dreissenidae</taxon>
        <taxon>Dreissena</taxon>
    </lineage>
</organism>
<reference evidence="6" key="1">
    <citation type="journal article" date="2019" name="bioRxiv">
        <title>The Genome of the Zebra Mussel, Dreissena polymorpha: A Resource for Invasive Species Research.</title>
        <authorList>
            <person name="McCartney M.A."/>
            <person name="Auch B."/>
            <person name="Kono T."/>
            <person name="Mallez S."/>
            <person name="Zhang Y."/>
            <person name="Obille A."/>
            <person name="Becker A."/>
            <person name="Abrahante J.E."/>
            <person name="Garbe J."/>
            <person name="Badalamenti J.P."/>
            <person name="Herman A."/>
            <person name="Mangelson H."/>
            <person name="Liachko I."/>
            <person name="Sullivan S."/>
            <person name="Sone E.D."/>
            <person name="Koren S."/>
            <person name="Silverstein K.A.T."/>
            <person name="Beckman K.B."/>
            <person name="Gohl D.M."/>
        </authorList>
    </citation>
    <scope>NUCLEOTIDE SEQUENCE</scope>
    <source>
        <strain evidence="6">Duluth1</strain>
        <tissue evidence="6">Whole animal</tissue>
    </source>
</reference>
<protein>
    <submittedName>
        <fullName evidence="6">Uncharacterized protein</fullName>
    </submittedName>
</protein>
<dbReference type="InterPro" id="IPR036116">
    <property type="entry name" value="FN3_sf"/>
</dbReference>
<dbReference type="Pfam" id="PF00041">
    <property type="entry name" value="fn3"/>
    <property type="match status" value="2"/>
</dbReference>
<comment type="caution">
    <text evidence="6">The sequence shown here is derived from an EMBL/GenBank/DDBJ whole genome shotgun (WGS) entry which is preliminary data.</text>
</comment>
<dbReference type="InterPro" id="IPR036179">
    <property type="entry name" value="Ig-like_dom_sf"/>
</dbReference>
<dbReference type="Gene3D" id="2.60.40.10">
    <property type="entry name" value="Immunoglobulins"/>
    <property type="match status" value="9"/>
</dbReference>